<dbReference type="EMBL" id="CP010849">
    <property type="protein sequence ID" value="AJP05390.1"/>
    <property type="molecule type" value="Genomic_DNA"/>
</dbReference>
<dbReference type="SUPFAM" id="SSF52540">
    <property type="entry name" value="P-loop containing nucleoside triphosphate hydrolases"/>
    <property type="match status" value="1"/>
</dbReference>
<evidence type="ECO:0000256" key="3">
    <source>
        <dbReference type="ARBA" id="ARBA00022989"/>
    </source>
</evidence>
<feature type="transmembrane region" description="Helical" evidence="6">
    <location>
        <begin position="285"/>
        <end position="305"/>
    </location>
</feature>
<dbReference type="GO" id="GO:0015421">
    <property type="term" value="F:ABC-type oligopeptide transporter activity"/>
    <property type="evidence" value="ECO:0007669"/>
    <property type="project" value="TreeGrafter"/>
</dbReference>
<feature type="region of interest" description="Disordered" evidence="5">
    <location>
        <begin position="330"/>
        <end position="371"/>
    </location>
</feature>
<proteinExistence type="predicted"/>
<dbReference type="SUPFAM" id="SSF90123">
    <property type="entry name" value="ABC transporter transmembrane region"/>
    <property type="match status" value="1"/>
</dbReference>
<feature type="domain" description="ABC transmembrane type-1" evidence="8">
    <location>
        <begin position="33"/>
        <end position="314"/>
    </location>
</feature>
<protein>
    <recommendedName>
        <fullName evidence="11">Multidrug ABC transporter permease</fullName>
    </recommendedName>
</protein>
<dbReference type="InterPro" id="IPR011527">
    <property type="entry name" value="ABC1_TM_dom"/>
</dbReference>
<feature type="transmembrane region" description="Helical" evidence="6">
    <location>
        <begin position="171"/>
        <end position="194"/>
    </location>
</feature>
<evidence type="ECO:0000313" key="9">
    <source>
        <dbReference type="EMBL" id="AJP05390.1"/>
    </source>
</evidence>
<dbReference type="GO" id="GO:0005886">
    <property type="term" value="C:plasma membrane"/>
    <property type="evidence" value="ECO:0007669"/>
    <property type="project" value="UniProtKB-SubCell"/>
</dbReference>
<keyword evidence="10" id="KW-1185">Reference proteome</keyword>
<accession>A0A0C5G984</accession>
<dbReference type="PANTHER" id="PTHR43394:SF1">
    <property type="entry name" value="ATP-BINDING CASSETTE SUB-FAMILY B MEMBER 10, MITOCHONDRIAL"/>
    <property type="match status" value="1"/>
</dbReference>
<dbReference type="PROSITE" id="PS50893">
    <property type="entry name" value="ABC_TRANSPORTER_2"/>
    <property type="match status" value="1"/>
</dbReference>
<evidence type="ECO:0000259" key="7">
    <source>
        <dbReference type="PROSITE" id="PS50893"/>
    </source>
</evidence>
<keyword evidence="4 6" id="KW-0472">Membrane</keyword>
<organism evidence="9 10">
    <name type="scientific">Streptomyces cyaneogriseus subsp. noncyanogenus</name>
    <dbReference type="NCBI Taxonomy" id="477245"/>
    <lineage>
        <taxon>Bacteria</taxon>
        <taxon>Bacillati</taxon>
        <taxon>Actinomycetota</taxon>
        <taxon>Actinomycetes</taxon>
        <taxon>Kitasatosporales</taxon>
        <taxon>Streptomycetaceae</taxon>
        <taxon>Streptomyces</taxon>
    </lineage>
</organism>
<keyword evidence="2 6" id="KW-0812">Transmembrane</keyword>
<evidence type="ECO:0000256" key="1">
    <source>
        <dbReference type="ARBA" id="ARBA00004651"/>
    </source>
</evidence>
<dbReference type="GO" id="GO:0005524">
    <property type="term" value="F:ATP binding"/>
    <property type="evidence" value="ECO:0007669"/>
    <property type="project" value="InterPro"/>
</dbReference>
<feature type="transmembrane region" description="Helical" evidence="6">
    <location>
        <begin position="146"/>
        <end position="165"/>
    </location>
</feature>
<dbReference type="Gene3D" id="1.20.1560.10">
    <property type="entry name" value="ABC transporter type 1, transmembrane domain"/>
    <property type="match status" value="1"/>
</dbReference>
<dbReference type="InterPro" id="IPR027417">
    <property type="entry name" value="P-loop_NTPase"/>
</dbReference>
<evidence type="ECO:0000259" key="8">
    <source>
        <dbReference type="PROSITE" id="PS50929"/>
    </source>
</evidence>
<dbReference type="InterPro" id="IPR036640">
    <property type="entry name" value="ABC1_TM_sf"/>
</dbReference>
<evidence type="ECO:0000256" key="5">
    <source>
        <dbReference type="SAM" id="MobiDB-lite"/>
    </source>
</evidence>
<dbReference type="CDD" id="cd07346">
    <property type="entry name" value="ABC_6TM_exporters"/>
    <property type="match status" value="1"/>
</dbReference>
<dbReference type="PROSITE" id="PS00211">
    <property type="entry name" value="ABC_TRANSPORTER_1"/>
    <property type="match status" value="1"/>
</dbReference>
<feature type="domain" description="ABC transporter" evidence="7">
    <location>
        <begin position="348"/>
        <end position="585"/>
    </location>
</feature>
<dbReference type="KEGG" id="scw:TU94_32235"/>
<dbReference type="InterPro" id="IPR017871">
    <property type="entry name" value="ABC_transporter-like_CS"/>
</dbReference>
<gene>
    <name evidence="9" type="ORF">TU94_32235</name>
</gene>
<dbReference type="Gene3D" id="3.40.50.300">
    <property type="entry name" value="P-loop containing nucleotide triphosphate hydrolases"/>
    <property type="match status" value="1"/>
</dbReference>
<evidence type="ECO:0000313" key="10">
    <source>
        <dbReference type="Proteomes" id="UP000032234"/>
    </source>
</evidence>
<dbReference type="GO" id="GO:0016887">
    <property type="term" value="F:ATP hydrolysis activity"/>
    <property type="evidence" value="ECO:0007669"/>
    <property type="project" value="InterPro"/>
</dbReference>
<dbReference type="HOGENOM" id="CLU_000604_84_3_11"/>
<evidence type="ECO:0000256" key="6">
    <source>
        <dbReference type="SAM" id="Phobius"/>
    </source>
</evidence>
<evidence type="ECO:0008006" key="11">
    <source>
        <dbReference type="Google" id="ProtNLM"/>
    </source>
</evidence>
<dbReference type="InterPro" id="IPR003439">
    <property type="entry name" value="ABC_transporter-like_ATP-bd"/>
</dbReference>
<evidence type="ECO:0000256" key="2">
    <source>
        <dbReference type="ARBA" id="ARBA00022692"/>
    </source>
</evidence>
<dbReference type="STRING" id="477245.TU94_32235"/>
<dbReference type="PATRIC" id="fig|477245.3.peg.6869"/>
<dbReference type="RefSeq" id="WP_044387095.1">
    <property type="nucleotide sequence ID" value="NZ_CP010849.1"/>
</dbReference>
<dbReference type="Pfam" id="PF00005">
    <property type="entry name" value="ABC_tran"/>
    <property type="match status" value="1"/>
</dbReference>
<comment type="subcellular location">
    <subcellularLocation>
        <location evidence="1">Cell membrane</location>
        <topology evidence="1">Multi-pass membrane protein</topology>
    </subcellularLocation>
</comment>
<dbReference type="PANTHER" id="PTHR43394">
    <property type="entry name" value="ATP-DEPENDENT PERMEASE MDL1, MITOCHONDRIAL"/>
    <property type="match status" value="1"/>
</dbReference>
<dbReference type="InterPro" id="IPR039421">
    <property type="entry name" value="Type_1_exporter"/>
</dbReference>
<keyword evidence="3 6" id="KW-1133">Transmembrane helix</keyword>
<feature type="transmembrane region" description="Helical" evidence="6">
    <location>
        <begin position="29"/>
        <end position="49"/>
    </location>
</feature>
<dbReference type="Pfam" id="PF00664">
    <property type="entry name" value="ABC_membrane"/>
    <property type="match status" value="1"/>
</dbReference>
<name>A0A0C5G984_9ACTN</name>
<feature type="transmembrane region" description="Helical" evidence="6">
    <location>
        <begin position="69"/>
        <end position="89"/>
    </location>
</feature>
<dbReference type="OrthoDB" id="4966664at2"/>
<evidence type="ECO:0000256" key="4">
    <source>
        <dbReference type="ARBA" id="ARBA00023136"/>
    </source>
</evidence>
<feature type="transmembrane region" description="Helical" evidence="6">
    <location>
        <begin position="261"/>
        <end position="279"/>
    </location>
</feature>
<dbReference type="Proteomes" id="UP000032234">
    <property type="component" value="Chromosome"/>
</dbReference>
<sequence>MRPLPDSEPATPDVRSPTRYLLHLAARTPAALALGVLYGIGCMLAQALVPVAIGRAVDEGLVARDTAALWVWGGTVLGLGVLQAVTSILRDRCALTASLAANYRTVRSVTRHAAALGSSMSRRVSAGEALSVGAMDATRIGRALEILAHGAGALVAVCAVAAVMLSTSWQLGLIVLVGVPLMAWAVGAVIRPLYGRQESLREEQSALTSQAVDIVGGLRVLRGLGGEEVAAARYRARSQEVRRSAVRVARLESLLGAIQELLPGLLMVLVVWAGARLVVADRISVGQLVVFYAYAVFLTTPLRLLTVTANRFTRAHVAAGRVVRLLSLAPDPGPRPASGRGAPPVPPARGAESGGTGAVPPGAPGDLTDPETGLRVRAGLLTAVVCADPDAAPAIADRLGGYTSPAAHYAGTALGALPRDEVRRRILVGDHDAHLFSGTLRDTLAPAHMSRDGDAPLLAALRTASADDIAASLPAGLDEPFVQGGREFSGGQRQRLRLARALLADPEVLILVEPTNAVDAHTESRIATRLATARHGRTTAVFTTSPALLRVADHVVHIVAGRVHAQGTHTELLAEHDYRSLVLRGATAP</sequence>
<reference evidence="9 10" key="1">
    <citation type="submission" date="2015-02" db="EMBL/GenBank/DDBJ databases">
        <title>Genome sequence of thermotolerant Streptomyces cyaneogriseus subsp. Noncyanogenus NMWT1, the producer of nematocidal antibiotics nemadectin.</title>
        <authorList>
            <person name="Wang H."/>
            <person name="Li C."/>
            <person name="Xiang W."/>
            <person name="Wang X."/>
        </authorList>
    </citation>
    <scope>NUCLEOTIDE SEQUENCE [LARGE SCALE GENOMIC DNA]</scope>
    <source>
        <strain evidence="9 10">NMWT 1</strain>
    </source>
</reference>
<dbReference type="PROSITE" id="PS50929">
    <property type="entry name" value="ABC_TM1F"/>
    <property type="match status" value="1"/>
</dbReference>
<dbReference type="AlphaFoldDB" id="A0A0C5G984"/>